<evidence type="ECO:0000259" key="2">
    <source>
        <dbReference type="Pfam" id="PF07833"/>
    </source>
</evidence>
<dbReference type="AlphaFoldDB" id="A0A3S9A9H7"/>
<evidence type="ECO:0000313" key="3">
    <source>
        <dbReference type="EMBL" id="AZN42447.1"/>
    </source>
</evidence>
<dbReference type="Pfam" id="PF07833">
    <property type="entry name" value="Cu_amine_oxidN1"/>
    <property type="match status" value="1"/>
</dbReference>
<protein>
    <recommendedName>
        <fullName evidence="2">Copper amine oxidase-like N-terminal domain-containing protein</fullName>
    </recommendedName>
</protein>
<feature type="chain" id="PRO_5038480125" description="Copper amine oxidase-like N-terminal domain-containing protein" evidence="1">
    <location>
        <begin position="22"/>
        <end position="282"/>
    </location>
</feature>
<gene>
    <name evidence="3" type="ORF">EJC50_24255</name>
</gene>
<dbReference type="KEGG" id="palb:EJC50_24255"/>
<reference evidence="4" key="1">
    <citation type="submission" date="2018-12" db="EMBL/GenBank/DDBJ databases">
        <title>Genome sequence of Peanibacillus sp.</title>
        <authorList>
            <person name="Subramani G."/>
            <person name="Srinivasan S."/>
            <person name="Kim M.K."/>
        </authorList>
    </citation>
    <scope>NUCLEOTIDE SEQUENCE [LARGE SCALE GENOMIC DNA]</scope>
    <source>
        <strain evidence="4">18JY67-1</strain>
    </source>
</reference>
<keyword evidence="1" id="KW-0732">Signal</keyword>
<dbReference type="Proteomes" id="UP000272528">
    <property type="component" value="Chromosome"/>
</dbReference>
<organism evidence="3 4">
    <name type="scientific">Paenibacillus albus</name>
    <dbReference type="NCBI Taxonomy" id="2495582"/>
    <lineage>
        <taxon>Bacteria</taxon>
        <taxon>Bacillati</taxon>
        <taxon>Bacillota</taxon>
        <taxon>Bacilli</taxon>
        <taxon>Bacillales</taxon>
        <taxon>Paenibacillaceae</taxon>
        <taxon>Paenibacillus</taxon>
    </lineage>
</organism>
<dbReference type="OrthoDB" id="2510907at2"/>
<evidence type="ECO:0000313" key="4">
    <source>
        <dbReference type="Proteomes" id="UP000272528"/>
    </source>
</evidence>
<dbReference type="InterPro" id="IPR012854">
    <property type="entry name" value="Cu_amine_oxidase-like_N"/>
</dbReference>
<name>A0A3S9A9H7_9BACL</name>
<keyword evidence="4" id="KW-1185">Reference proteome</keyword>
<accession>A0A3S9A9H7</accession>
<feature type="domain" description="Copper amine oxidase-like N-terminal" evidence="2">
    <location>
        <begin position="52"/>
        <end position="147"/>
    </location>
</feature>
<sequence length="282" mass="30769">MRLIHRLGIGSAILALLSTTAAVEHDAAAAPAVKAKQVIAFPGKQVMPIIMKGNYVLFPGQQAPYLKSGKLMVPAWGFAMAIGSIPAYRTVNKSVIIYSHGESVGNIRAGQKWAVFEGDLGFGIEPAPELVGGRMFVPATPILSGLKYYQWSVMLNQLNQKKLIINDKTFFSPLDGSDPAVTEPFPVETTVHPDPLYPLALGQNAQTEGTDTYQLELQNLSGQVIQAGQTELQLSAVNHDRKWTRLSVSPITKKLAKSEKLTLSIKLPQNTEYVTFRARITK</sequence>
<dbReference type="RefSeq" id="WP_126018149.1">
    <property type="nucleotide sequence ID" value="NZ_CP034437.1"/>
</dbReference>
<evidence type="ECO:0000256" key="1">
    <source>
        <dbReference type="SAM" id="SignalP"/>
    </source>
</evidence>
<feature type="signal peptide" evidence="1">
    <location>
        <begin position="1"/>
        <end position="21"/>
    </location>
</feature>
<proteinExistence type="predicted"/>
<dbReference type="EMBL" id="CP034437">
    <property type="protein sequence ID" value="AZN42447.1"/>
    <property type="molecule type" value="Genomic_DNA"/>
</dbReference>